<feature type="region of interest" description="Disordered" evidence="1">
    <location>
        <begin position="15"/>
        <end position="72"/>
    </location>
</feature>
<sequence>MVIAAFVFSSVACRPSDDAERSAAGGTAGRDESTGGTGGTGETGGDDGAGGTGGDDGTGGTGGVTPPRPGRAMLIRPTSRLVLVDTADPQASRCGAFDRIEGDKRRLVVDLDDCSLDGAAPMAAGVIGSVTVRTASTDTFDVRVQPSGGAPGPILTVGPLHSNTHGFITMVGDDRAFTVEVSGRASADVLVEMSAALVPEPDGGQYVHLLDRPERWFSANPNDAQCGFRNVWPKLESVHWVPVVRGGEGATGMFGAVHLGPHEWRDAPITFHMGPAGEGDDVNTLSRWVSTPTDAHFPWTWTSFFATGASAAQEIELRASSEAINPWELGPEPWVDAVGWLSPRAGLVYRPLDVPLEFDPVVTVTDQDVRFETGIPEAKGVVGSLVFDIPEWSTDPSQPPYRWFHVMVADKAASIPTALGGCIEDFDWMTAALHQNGRVTTQFVSRTDDLARFVMRHYTYVSGLTHPVDESLFDVTVRVRIDGVLTNP</sequence>
<dbReference type="KEGG" id="vin:AKJ08_1572"/>
<keyword evidence="2" id="KW-0966">Cell projection</keyword>
<dbReference type="AlphaFoldDB" id="A0A0K1PCD9"/>
<proteinExistence type="predicted"/>
<keyword evidence="3" id="KW-1185">Reference proteome</keyword>
<reference evidence="2 3" key="1">
    <citation type="submission" date="2015-08" db="EMBL/GenBank/DDBJ databases">
        <authorList>
            <person name="Babu N.S."/>
            <person name="Beckwith C.J."/>
            <person name="Beseler K.G."/>
            <person name="Brison A."/>
            <person name="Carone J.V."/>
            <person name="Caskin T.P."/>
            <person name="Diamond M."/>
            <person name="Durham M.E."/>
            <person name="Foxe J.M."/>
            <person name="Go M."/>
            <person name="Henderson B.A."/>
            <person name="Jones I.B."/>
            <person name="McGettigan J.A."/>
            <person name="Micheletti S.J."/>
            <person name="Nasrallah M.E."/>
            <person name="Ortiz D."/>
            <person name="Piller C.R."/>
            <person name="Privatt S.R."/>
            <person name="Schneider S.L."/>
            <person name="Sharp S."/>
            <person name="Smith T.C."/>
            <person name="Stanton J.D."/>
            <person name="Ullery H.E."/>
            <person name="Wilson R.J."/>
            <person name="Serrano M.G."/>
            <person name="Buck G."/>
            <person name="Lee V."/>
            <person name="Wang Y."/>
            <person name="Carvalho R."/>
            <person name="Voegtly L."/>
            <person name="Shi R."/>
            <person name="Duckworth R."/>
            <person name="Johnson A."/>
            <person name="Loviza R."/>
            <person name="Walstead R."/>
            <person name="Shah Z."/>
            <person name="Kiflezghi M."/>
            <person name="Wade K."/>
            <person name="Ball S.L."/>
            <person name="Bradley K.W."/>
            <person name="Asai D.J."/>
            <person name="Bowman C.A."/>
            <person name="Russell D.A."/>
            <person name="Pope W.H."/>
            <person name="Jacobs-Sera D."/>
            <person name="Hendrix R.W."/>
            <person name="Hatfull G.F."/>
        </authorList>
    </citation>
    <scope>NUCLEOTIDE SEQUENCE [LARGE SCALE GENOMIC DNA]</scope>
    <source>
        <strain evidence="2 3">DSM 27710</strain>
    </source>
</reference>
<keyword evidence="2" id="KW-0969">Cilium</keyword>
<keyword evidence="2" id="KW-0282">Flagellum</keyword>
<dbReference type="Proteomes" id="UP000055590">
    <property type="component" value="Chromosome"/>
</dbReference>
<evidence type="ECO:0000313" key="2">
    <source>
        <dbReference type="EMBL" id="AKU91185.1"/>
    </source>
</evidence>
<evidence type="ECO:0000256" key="1">
    <source>
        <dbReference type="SAM" id="MobiDB-lite"/>
    </source>
</evidence>
<gene>
    <name evidence="2" type="ORF">AKJ08_1572</name>
</gene>
<name>A0A0K1PCD9_9BACT</name>
<feature type="compositionally biased region" description="Gly residues" evidence="1">
    <location>
        <begin position="35"/>
        <end position="63"/>
    </location>
</feature>
<organism evidence="2 3">
    <name type="scientific">Vulgatibacter incomptus</name>
    <dbReference type="NCBI Taxonomy" id="1391653"/>
    <lineage>
        <taxon>Bacteria</taxon>
        <taxon>Pseudomonadati</taxon>
        <taxon>Myxococcota</taxon>
        <taxon>Myxococcia</taxon>
        <taxon>Myxococcales</taxon>
        <taxon>Cystobacterineae</taxon>
        <taxon>Vulgatibacteraceae</taxon>
        <taxon>Vulgatibacter</taxon>
    </lineage>
</organism>
<dbReference type="EMBL" id="CP012332">
    <property type="protein sequence ID" value="AKU91185.1"/>
    <property type="molecule type" value="Genomic_DNA"/>
</dbReference>
<accession>A0A0K1PCD9</accession>
<evidence type="ECO:0000313" key="3">
    <source>
        <dbReference type="Proteomes" id="UP000055590"/>
    </source>
</evidence>
<dbReference type="OrthoDB" id="10017377at2"/>
<dbReference type="RefSeq" id="WP_050725533.1">
    <property type="nucleotide sequence ID" value="NZ_CP012332.1"/>
</dbReference>
<dbReference type="STRING" id="1391653.AKJ08_1572"/>
<protein>
    <submittedName>
        <fullName evidence="2">Flagellar basal-body rod modification protein FlgD</fullName>
    </submittedName>
</protein>